<proteinExistence type="predicted"/>
<evidence type="ECO:0000313" key="2">
    <source>
        <dbReference type="EMBL" id="ELK19617.1"/>
    </source>
</evidence>
<organism evidence="2 3">
    <name type="scientific">Pteropus alecto</name>
    <name type="common">Black flying fox</name>
    <dbReference type="NCBI Taxonomy" id="9402"/>
    <lineage>
        <taxon>Eukaryota</taxon>
        <taxon>Metazoa</taxon>
        <taxon>Chordata</taxon>
        <taxon>Craniata</taxon>
        <taxon>Vertebrata</taxon>
        <taxon>Euteleostomi</taxon>
        <taxon>Mammalia</taxon>
        <taxon>Eutheria</taxon>
        <taxon>Laurasiatheria</taxon>
        <taxon>Chiroptera</taxon>
        <taxon>Yinpterochiroptera</taxon>
        <taxon>Pteropodoidea</taxon>
        <taxon>Pteropodidae</taxon>
        <taxon>Pteropodinae</taxon>
        <taxon>Pteropus</taxon>
    </lineage>
</organism>
<dbReference type="Proteomes" id="UP000010552">
    <property type="component" value="Unassembled WGS sequence"/>
</dbReference>
<reference evidence="3" key="1">
    <citation type="journal article" date="2013" name="Science">
        <title>Comparative analysis of bat genomes provides insight into the evolution of flight and immunity.</title>
        <authorList>
            <person name="Zhang G."/>
            <person name="Cowled C."/>
            <person name="Shi Z."/>
            <person name="Huang Z."/>
            <person name="Bishop-Lilly K.A."/>
            <person name="Fang X."/>
            <person name="Wynne J.W."/>
            <person name="Xiong Z."/>
            <person name="Baker M.L."/>
            <person name="Zhao W."/>
            <person name="Tachedjian M."/>
            <person name="Zhu Y."/>
            <person name="Zhou P."/>
            <person name="Jiang X."/>
            <person name="Ng J."/>
            <person name="Yang L."/>
            <person name="Wu L."/>
            <person name="Xiao J."/>
            <person name="Feng Y."/>
            <person name="Chen Y."/>
            <person name="Sun X."/>
            <person name="Zhang Y."/>
            <person name="Marsh G.A."/>
            <person name="Crameri G."/>
            <person name="Broder C.C."/>
            <person name="Frey K.G."/>
            <person name="Wang L.F."/>
            <person name="Wang J."/>
        </authorList>
    </citation>
    <scope>NUCLEOTIDE SEQUENCE [LARGE SCALE GENOMIC DNA]</scope>
</reference>
<dbReference type="AlphaFoldDB" id="L5L7J8"/>
<keyword evidence="2" id="KW-0472">Membrane</keyword>
<protein>
    <submittedName>
        <fullName evidence="2">Transmembrane protein 145</fullName>
    </submittedName>
</protein>
<gene>
    <name evidence="2" type="ORF">PAL_GLEAN10000967</name>
</gene>
<evidence type="ECO:0000313" key="3">
    <source>
        <dbReference type="Proteomes" id="UP000010552"/>
    </source>
</evidence>
<keyword evidence="2" id="KW-0812">Transmembrane</keyword>
<keyword evidence="3" id="KW-1185">Reference proteome</keyword>
<name>L5L7J8_PTEAL</name>
<dbReference type="eggNOG" id="KOG4290">
    <property type="taxonomic scope" value="Eukaryota"/>
</dbReference>
<dbReference type="eggNOG" id="KOG1388">
    <property type="taxonomic scope" value="Eukaryota"/>
</dbReference>
<evidence type="ECO:0000256" key="1">
    <source>
        <dbReference type="SAM" id="MobiDB-lite"/>
    </source>
</evidence>
<dbReference type="EMBL" id="KB030245">
    <property type="protein sequence ID" value="ELK19617.1"/>
    <property type="molecule type" value="Genomic_DNA"/>
</dbReference>
<feature type="region of interest" description="Disordered" evidence="1">
    <location>
        <begin position="1"/>
        <end position="84"/>
    </location>
</feature>
<accession>L5L7J8</accession>
<dbReference type="InParanoid" id="L5L7J8"/>
<sequence length="84" mass="8977">MGSGSPYYPGPMRGPSQTFPVLPTPRAQIGVRSVPLPPSPDSCAKRSRGSRSPRPLPQPLPRAAPDSGLPLFRDLRPPGPLRDL</sequence>